<proteinExistence type="predicted"/>
<name>A0A8J5P7A0_FUSOX</name>
<dbReference type="EMBL" id="JAELUQ010000005">
    <property type="protein sequence ID" value="KAG7414774.1"/>
    <property type="molecule type" value="Genomic_DNA"/>
</dbReference>
<dbReference type="Proteomes" id="UP000694050">
    <property type="component" value="Unassembled WGS sequence"/>
</dbReference>
<reference evidence="1" key="1">
    <citation type="submission" date="2021-04" db="EMBL/GenBank/DDBJ databases">
        <title>First draft genome resource for Brassicaceae pathogens Fusarium oxysporum f. sp. raphani and Fusarium oxysporum f. sp. rapae.</title>
        <authorList>
            <person name="Asai S."/>
        </authorList>
    </citation>
    <scope>NUCLEOTIDE SEQUENCE</scope>
    <source>
        <strain evidence="1">Tf1208</strain>
    </source>
</reference>
<gene>
    <name evidence="1" type="ORF">Forpe1208_v008324</name>
</gene>
<protein>
    <recommendedName>
        <fullName evidence="3">BHLH domain-containing protein</fullName>
    </recommendedName>
</protein>
<evidence type="ECO:0008006" key="3">
    <source>
        <dbReference type="Google" id="ProtNLM"/>
    </source>
</evidence>
<organism evidence="1 2">
    <name type="scientific">Fusarium oxysporum f. sp. rapae</name>
    <dbReference type="NCBI Taxonomy" id="485398"/>
    <lineage>
        <taxon>Eukaryota</taxon>
        <taxon>Fungi</taxon>
        <taxon>Dikarya</taxon>
        <taxon>Ascomycota</taxon>
        <taxon>Pezizomycotina</taxon>
        <taxon>Sordariomycetes</taxon>
        <taxon>Hypocreomycetidae</taxon>
        <taxon>Hypocreales</taxon>
        <taxon>Nectriaceae</taxon>
        <taxon>Fusarium</taxon>
        <taxon>Fusarium oxysporum species complex</taxon>
    </lineage>
</organism>
<dbReference type="AlphaFoldDB" id="A0A8J5P7A0"/>
<accession>A0A8J5P7A0</accession>
<sequence length="251" mass="28514">MSTTAIIPDFNGFQWDGTPNPCESVFDNILKEFEQDPVFPDPSYEIPPYHPSAISPIPNIPLTQSSPRSSFGEPYETEKFPSCLLNLIGDEDRLMRSGQMPQPRVSKKKPDSTCFDMNQKTVLQQSITAGTTEKLEKTAPEVKMRSGFHKPKKVHKKPRLPPHVLEARECHNNVEKKYRTRLKLRFERLLAVLEASKLRDKPVGEDDSEAPGFGYSRGEVLDAARQRILTLEDENRYLASEVKNLKEGSMI</sequence>
<comment type="caution">
    <text evidence="1">The sequence shown here is derived from an EMBL/GenBank/DDBJ whole genome shotgun (WGS) entry which is preliminary data.</text>
</comment>
<evidence type="ECO:0000313" key="1">
    <source>
        <dbReference type="EMBL" id="KAG7414774.1"/>
    </source>
</evidence>
<evidence type="ECO:0000313" key="2">
    <source>
        <dbReference type="Proteomes" id="UP000694050"/>
    </source>
</evidence>